<name>A0A1H0X764_9PSEU</name>
<feature type="non-terminal residue" evidence="2">
    <location>
        <position position="1"/>
    </location>
</feature>
<reference evidence="3" key="1">
    <citation type="submission" date="2016-10" db="EMBL/GenBank/DDBJ databases">
        <authorList>
            <person name="Varghese N."/>
            <person name="Submissions S."/>
        </authorList>
    </citation>
    <scope>NUCLEOTIDE SEQUENCE [LARGE SCALE GENOMIC DNA]</scope>
    <source>
        <strain evidence="3">CGMCC 4.6609</strain>
    </source>
</reference>
<accession>A0A1H0X764</accession>
<evidence type="ECO:0000313" key="3">
    <source>
        <dbReference type="Proteomes" id="UP000199691"/>
    </source>
</evidence>
<gene>
    <name evidence="2" type="ORF">SAMN05421507_14324</name>
</gene>
<dbReference type="Proteomes" id="UP000199691">
    <property type="component" value="Unassembled WGS sequence"/>
</dbReference>
<dbReference type="STRING" id="641025.SAMN05421507_14324"/>
<evidence type="ECO:0000313" key="2">
    <source>
        <dbReference type="EMBL" id="SDP98781.1"/>
    </source>
</evidence>
<organism evidence="2 3">
    <name type="scientific">Lentzea jiangxiensis</name>
    <dbReference type="NCBI Taxonomy" id="641025"/>
    <lineage>
        <taxon>Bacteria</taxon>
        <taxon>Bacillati</taxon>
        <taxon>Actinomycetota</taxon>
        <taxon>Actinomycetes</taxon>
        <taxon>Pseudonocardiales</taxon>
        <taxon>Pseudonocardiaceae</taxon>
        <taxon>Lentzea</taxon>
    </lineage>
</organism>
<keyword evidence="3" id="KW-1185">Reference proteome</keyword>
<dbReference type="AlphaFoldDB" id="A0A1H0X764"/>
<evidence type="ECO:0000256" key="1">
    <source>
        <dbReference type="SAM" id="MobiDB-lite"/>
    </source>
</evidence>
<dbReference type="EMBL" id="FNIX01000043">
    <property type="protein sequence ID" value="SDP98781.1"/>
    <property type="molecule type" value="Genomic_DNA"/>
</dbReference>
<feature type="region of interest" description="Disordered" evidence="1">
    <location>
        <begin position="1"/>
        <end position="39"/>
    </location>
</feature>
<sequence length="39" mass="4064">PVEETVALQNARSRRNVTEGLSAEDTAGQLAGKPSDPKA</sequence>
<protein>
    <submittedName>
        <fullName evidence="2">Uncharacterized protein</fullName>
    </submittedName>
</protein>
<proteinExistence type="predicted"/>